<dbReference type="RefSeq" id="WP_123233913.1">
    <property type="nucleotide sequence ID" value="NZ_RJSG01000002.1"/>
</dbReference>
<dbReference type="EMBL" id="RJSG01000002">
    <property type="protein sequence ID" value="RNL79411.1"/>
    <property type="molecule type" value="Genomic_DNA"/>
</dbReference>
<feature type="domain" description="Biotin synthase auxiliary protein C-terminal" evidence="8">
    <location>
        <begin position="46"/>
        <end position="66"/>
    </location>
</feature>
<evidence type="ECO:0000256" key="5">
    <source>
        <dbReference type="ARBA" id="ARBA00093761"/>
    </source>
</evidence>
<comment type="similarity">
    <text evidence="6">Belongs to the BsaP family.</text>
</comment>
<name>A0A3N0DV34_9ACTN</name>
<protein>
    <recommendedName>
        <fullName evidence="7">Biotin synthase auxiliary protein</fullName>
    </recommendedName>
</protein>
<comment type="caution">
    <text evidence="9">The sequence shown here is derived from an EMBL/GenBank/DDBJ whole genome shotgun (WGS) entry which is preliminary data.</text>
</comment>
<dbReference type="OrthoDB" id="3829284at2"/>
<evidence type="ECO:0000256" key="7">
    <source>
        <dbReference type="ARBA" id="ARBA00093796"/>
    </source>
</evidence>
<comment type="cofactor">
    <cofactor evidence="1">
        <name>iron-sulfur cluster</name>
        <dbReference type="ChEBI" id="CHEBI:30408"/>
    </cofactor>
</comment>
<evidence type="ECO:0000313" key="10">
    <source>
        <dbReference type="Proteomes" id="UP000277094"/>
    </source>
</evidence>
<keyword evidence="2" id="KW-0479">Metal-binding</keyword>
<organism evidence="9 10">
    <name type="scientific">Nocardioides marmorisolisilvae</name>
    <dbReference type="NCBI Taxonomy" id="1542737"/>
    <lineage>
        <taxon>Bacteria</taxon>
        <taxon>Bacillati</taxon>
        <taxon>Actinomycetota</taxon>
        <taxon>Actinomycetes</taxon>
        <taxon>Propionibacteriales</taxon>
        <taxon>Nocardioidaceae</taxon>
        <taxon>Nocardioides</taxon>
    </lineage>
</organism>
<comment type="function">
    <text evidence="5">Required for the activity of the biotin synthase BioB.</text>
</comment>
<proteinExistence type="inferred from homology"/>
<dbReference type="Pfam" id="PF26519">
    <property type="entry name" value="BsaP"/>
    <property type="match status" value="1"/>
</dbReference>
<keyword evidence="10" id="KW-1185">Reference proteome</keyword>
<gene>
    <name evidence="9" type="ORF">EFL95_10510</name>
</gene>
<accession>A0A3N0DV34</accession>
<evidence type="ECO:0000256" key="2">
    <source>
        <dbReference type="ARBA" id="ARBA00022723"/>
    </source>
</evidence>
<dbReference type="AlphaFoldDB" id="A0A3N0DV34"/>
<dbReference type="Proteomes" id="UP000277094">
    <property type="component" value="Unassembled WGS sequence"/>
</dbReference>
<dbReference type="InterPro" id="IPR058605">
    <property type="entry name" value="BsaP_C"/>
</dbReference>
<keyword evidence="4" id="KW-0408">Iron</keyword>
<evidence type="ECO:0000256" key="1">
    <source>
        <dbReference type="ARBA" id="ARBA00001915"/>
    </source>
</evidence>
<evidence type="ECO:0000256" key="6">
    <source>
        <dbReference type="ARBA" id="ARBA00093780"/>
    </source>
</evidence>
<evidence type="ECO:0000256" key="4">
    <source>
        <dbReference type="ARBA" id="ARBA00023004"/>
    </source>
</evidence>
<evidence type="ECO:0000259" key="8">
    <source>
        <dbReference type="Pfam" id="PF26519"/>
    </source>
</evidence>
<sequence>MTKLHLYCGYCGRPRTEPGEESSHDGCAENLRMEPPRYCSQCGRRMQVQVSPTSWTAKCVEHGETSNP</sequence>
<evidence type="ECO:0000313" key="9">
    <source>
        <dbReference type="EMBL" id="RNL79411.1"/>
    </source>
</evidence>
<reference evidence="9 10" key="1">
    <citation type="submission" date="2018-11" db="EMBL/GenBank/DDBJ databases">
        <authorList>
            <person name="Li F."/>
        </authorList>
    </citation>
    <scope>NUCLEOTIDE SEQUENCE [LARGE SCALE GENOMIC DNA]</scope>
    <source>
        <strain evidence="9 10">KIS18-7</strain>
    </source>
</reference>
<evidence type="ECO:0000256" key="3">
    <source>
        <dbReference type="ARBA" id="ARBA00022756"/>
    </source>
</evidence>
<keyword evidence="3" id="KW-0093">Biotin biosynthesis</keyword>